<feature type="compositionally biased region" description="Polar residues" evidence="1">
    <location>
        <begin position="12"/>
        <end position="21"/>
    </location>
</feature>
<sequence>MESARTMERVRATQTRGTQAESRAESRADPQGPAPVTARDWDERVDRASQKLPERVQRMIRWLREPARFPVRLLAAILLILGGIFSILPVLGLWMLPLGLALLAQDVPGLKVPMERAARWIERQWRRWRGR</sequence>
<evidence type="ECO:0000256" key="1">
    <source>
        <dbReference type="SAM" id="MobiDB-lite"/>
    </source>
</evidence>
<keyword evidence="2" id="KW-0472">Membrane</keyword>
<name>A0A160PCI7_9HYPH</name>
<organism evidence="3 4">
    <name type="scientific">Methylorubrum populi</name>
    <dbReference type="NCBI Taxonomy" id="223967"/>
    <lineage>
        <taxon>Bacteria</taxon>
        <taxon>Pseudomonadati</taxon>
        <taxon>Pseudomonadota</taxon>
        <taxon>Alphaproteobacteria</taxon>
        <taxon>Hyphomicrobiales</taxon>
        <taxon>Methylobacteriaceae</taxon>
        <taxon>Methylorubrum</taxon>
    </lineage>
</organism>
<evidence type="ECO:0000313" key="4">
    <source>
        <dbReference type="Proteomes" id="UP000218288"/>
    </source>
</evidence>
<keyword evidence="2" id="KW-1133">Transmembrane helix</keyword>
<reference evidence="3 4" key="1">
    <citation type="journal article" date="2016" name="Genome Announc.">
        <title>Complete Genome Sequence of Methylobacterium populi P-1M, Isolated from Pink-Pigmented Household Biofilm.</title>
        <authorList>
            <person name="Morohoshi T."/>
            <person name="Ikeda T."/>
        </authorList>
    </citation>
    <scope>NUCLEOTIDE SEQUENCE [LARGE SCALE GENOMIC DNA]</scope>
    <source>
        <strain evidence="3 4">P-1M</strain>
    </source>
</reference>
<evidence type="ECO:0000256" key="2">
    <source>
        <dbReference type="SAM" id="Phobius"/>
    </source>
</evidence>
<dbReference type="Proteomes" id="UP000218288">
    <property type="component" value="Chromosome"/>
</dbReference>
<proteinExistence type="predicted"/>
<keyword evidence="2" id="KW-0812">Transmembrane</keyword>
<evidence type="ECO:0008006" key="5">
    <source>
        <dbReference type="Google" id="ProtNLM"/>
    </source>
</evidence>
<protein>
    <recommendedName>
        <fullName evidence="5">Transmembrane protein</fullName>
    </recommendedName>
</protein>
<dbReference type="EMBL" id="AP014809">
    <property type="protein sequence ID" value="BAU90677.1"/>
    <property type="molecule type" value="Genomic_DNA"/>
</dbReference>
<dbReference type="RefSeq" id="WP_096484968.1">
    <property type="nucleotide sequence ID" value="NZ_AP014809.1"/>
</dbReference>
<dbReference type="AlphaFoldDB" id="A0A160PCI7"/>
<dbReference type="OrthoDB" id="5959103at2"/>
<evidence type="ECO:0000313" key="3">
    <source>
        <dbReference type="EMBL" id="BAU90677.1"/>
    </source>
</evidence>
<feature type="compositionally biased region" description="Basic and acidic residues" evidence="1">
    <location>
        <begin position="1"/>
        <end position="11"/>
    </location>
</feature>
<feature type="region of interest" description="Disordered" evidence="1">
    <location>
        <begin position="1"/>
        <end position="46"/>
    </location>
</feature>
<feature type="transmembrane region" description="Helical" evidence="2">
    <location>
        <begin position="73"/>
        <end position="96"/>
    </location>
</feature>
<accession>A0A160PCI7</accession>
<gene>
    <name evidence="3" type="ORF">MPPM_2072</name>
</gene>